<dbReference type="AlphaFoldDB" id="U1WWD8"/>
<evidence type="ECO:0000313" key="2">
    <source>
        <dbReference type="Proteomes" id="UP000016511"/>
    </source>
</evidence>
<dbReference type="EMBL" id="AWSJ01000301">
    <property type="protein sequence ID" value="ERI06990.1"/>
    <property type="molecule type" value="Genomic_DNA"/>
</dbReference>
<dbReference type="GeneID" id="92841502"/>
<protein>
    <submittedName>
        <fullName evidence="1">Uncharacterized protein</fullName>
    </submittedName>
</protein>
<comment type="caution">
    <text evidence="1">The sequence shown here is derived from an EMBL/GenBank/DDBJ whole genome shotgun (WGS) entry which is preliminary data.</text>
</comment>
<keyword evidence="2" id="KW-1185">Reference proteome</keyword>
<dbReference type="RefSeq" id="WP_021624515.1">
    <property type="nucleotide sequence ID" value="NZ_KE952904.1"/>
</dbReference>
<dbReference type="STRING" id="649747.HMPREF0083_04944"/>
<dbReference type="HOGENOM" id="CLU_2803084_0_0_9"/>
<sequence>MIMNNLIALDKYTCPKLEKLKLEREWEKFISGSNTVPTIRSLMYDSWQRCLEQGISPLQSKNKLTPF</sequence>
<dbReference type="PATRIC" id="fig|649747.3.peg.4450"/>
<dbReference type="Proteomes" id="UP000016511">
    <property type="component" value="Unassembled WGS sequence"/>
</dbReference>
<accession>U1WWD8</accession>
<evidence type="ECO:0000313" key="1">
    <source>
        <dbReference type="EMBL" id="ERI06990.1"/>
    </source>
</evidence>
<name>U1WWD8_ANEAE</name>
<gene>
    <name evidence="1" type="ORF">HMPREF0083_04944</name>
</gene>
<reference evidence="1 2" key="1">
    <citation type="submission" date="2013-08" db="EMBL/GenBank/DDBJ databases">
        <authorList>
            <person name="Weinstock G."/>
            <person name="Sodergren E."/>
            <person name="Wylie T."/>
            <person name="Fulton L."/>
            <person name="Fulton R."/>
            <person name="Fronick C."/>
            <person name="O'Laughlin M."/>
            <person name="Godfrey J."/>
            <person name="Miner T."/>
            <person name="Herter B."/>
            <person name="Appelbaum E."/>
            <person name="Cordes M."/>
            <person name="Lek S."/>
            <person name="Wollam A."/>
            <person name="Pepin K.H."/>
            <person name="Palsikar V.B."/>
            <person name="Mitreva M."/>
            <person name="Wilson R.K."/>
        </authorList>
    </citation>
    <scope>NUCLEOTIDE SEQUENCE [LARGE SCALE GENOMIC DNA]</scope>
    <source>
        <strain evidence="1 2">ATCC 12856</strain>
    </source>
</reference>
<proteinExistence type="predicted"/>
<organism evidence="1 2">
    <name type="scientific">Aneurinibacillus aneurinilyticus ATCC 12856</name>
    <dbReference type="NCBI Taxonomy" id="649747"/>
    <lineage>
        <taxon>Bacteria</taxon>
        <taxon>Bacillati</taxon>
        <taxon>Bacillota</taxon>
        <taxon>Bacilli</taxon>
        <taxon>Bacillales</taxon>
        <taxon>Paenibacillaceae</taxon>
        <taxon>Aneurinibacillus group</taxon>
        <taxon>Aneurinibacillus</taxon>
    </lineage>
</organism>